<evidence type="ECO:0000313" key="5">
    <source>
        <dbReference type="Proteomes" id="UP000199167"/>
    </source>
</evidence>
<feature type="domain" description="Outer membrane protein beta-barrel" evidence="3">
    <location>
        <begin position="8"/>
        <end position="217"/>
    </location>
</feature>
<evidence type="ECO:0000313" key="4">
    <source>
        <dbReference type="EMBL" id="SEW44002.1"/>
    </source>
</evidence>
<reference evidence="4 5" key="1">
    <citation type="submission" date="2016-10" db="EMBL/GenBank/DDBJ databases">
        <authorList>
            <person name="de Groot N.N."/>
        </authorList>
    </citation>
    <scope>NUCLEOTIDE SEQUENCE [LARGE SCALE GENOMIC DNA]</scope>
    <source>
        <strain evidence="4 5">DSM 17925</strain>
    </source>
</reference>
<keyword evidence="1 2" id="KW-0732">Signal</keyword>
<dbReference type="Gene3D" id="2.40.160.20">
    <property type="match status" value="1"/>
</dbReference>
<accession>A0A1I0RRW8</accession>
<organism evidence="4 5">
    <name type="scientific">Cognatiyoonia koreensis</name>
    <dbReference type="NCBI Taxonomy" id="364200"/>
    <lineage>
        <taxon>Bacteria</taxon>
        <taxon>Pseudomonadati</taxon>
        <taxon>Pseudomonadota</taxon>
        <taxon>Alphaproteobacteria</taxon>
        <taxon>Rhodobacterales</taxon>
        <taxon>Paracoccaceae</taxon>
        <taxon>Cognatiyoonia</taxon>
    </lineage>
</organism>
<sequence length="217" mass="23647">MRFTTTTFLACLICAPVAAVAEVELSFYGGAQSAPHSDVIISGDDVIPSDDYFIGWEGRSFEPPPYYGLRATVWNSPTFGYGLDFTHTKIYPQEGDLPDGFDRLEFTDGLNTLTVNAYRRWQNQWGNVTPYVGGGVGVAIPHVEVEYEGAEETAGYQLTGPAATWIAGASYPINDDWSVFGEYKGTYSMNTADLDSGGTLETNVITNALNVGVSFRF</sequence>
<evidence type="ECO:0000259" key="3">
    <source>
        <dbReference type="Pfam" id="PF13505"/>
    </source>
</evidence>
<evidence type="ECO:0000256" key="1">
    <source>
        <dbReference type="ARBA" id="ARBA00022729"/>
    </source>
</evidence>
<dbReference type="EMBL" id="FOIZ01000002">
    <property type="protein sequence ID" value="SEW44002.1"/>
    <property type="molecule type" value="Genomic_DNA"/>
</dbReference>
<dbReference type="STRING" id="364200.SAMN04488515_3143"/>
<dbReference type="SUPFAM" id="SSF56925">
    <property type="entry name" value="OMPA-like"/>
    <property type="match status" value="1"/>
</dbReference>
<feature type="chain" id="PRO_5011583153" evidence="2">
    <location>
        <begin position="22"/>
        <end position="217"/>
    </location>
</feature>
<dbReference type="Proteomes" id="UP000199167">
    <property type="component" value="Unassembled WGS sequence"/>
</dbReference>
<dbReference type="InterPro" id="IPR027385">
    <property type="entry name" value="Beta-barrel_OMP"/>
</dbReference>
<proteinExistence type="predicted"/>
<gene>
    <name evidence="4" type="ORF">SAMN04488515_3143</name>
</gene>
<feature type="signal peptide" evidence="2">
    <location>
        <begin position="1"/>
        <end position="21"/>
    </location>
</feature>
<protein>
    <submittedName>
        <fullName evidence="4">Lipid A oxidase</fullName>
    </submittedName>
</protein>
<name>A0A1I0RRW8_9RHOB</name>
<dbReference type="Pfam" id="PF13505">
    <property type="entry name" value="OMP_b-brl"/>
    <property type="match status" value="1"/>
</dbReference>
<evidence type="ECO:0000256" key="2">
    <source>
        <dbReference type="SAM" id="SignalP"/>
    </source>
</evidence>
<keyword evidence="5" id="KW-1185">Reference proteome</keyword>
<dbReference type="AlphaFoldDB" id="A0A1I0RRW8"/>
<dbReference type="InterPro" id="IPR011250">
    <property type="entry name" value="OMP/PagP_B-barrel"/>
</dbReference>